<sequence length="525" mass="54710">MTGRHRALATAVGVIVVAAVVLFAGPLRPGPPAPSGPPTAWVEDALVRVSAHDPPGPRTTAQITAARGETESFQIVTTGGGRPLRGVDLEVSRLGGPGGVFLPAGAVSLFREQFVTVPATLPVAGSAGPGDYADGLVPFTDPATGAPLHGDIPARGVSVDPHRAQPYWVDVAVPRDAVPGVYRGGYTLRTAGGDVSGQVELTVLDLVLPARPALTGAFLNSGGRPAVDAELLRNGAMPGSPVGGLDPALRASGRLNAVNTGFYSGADRDTCTMRPPPTPGEVDAAVREAPAGTSRYNYTADEIADCDDPTTLYPALRDWSRALHRAGVRQLVTMAPDPALFDDGTGAPVVDVWASLPMDHDPALVDAAVGRGMEVWSYTALAQDDYSPKWLIGADPAGLRAMPGFLNQSLGYTGLLYWRVDGWGTVDPWSTAVLYDDRYAGDGMLVYPGDRVGLPGGAAPSLRLKWIRDGIDDYAYAELARRAAGDAAVDRVVRTVAPDWRGWSRDPAALATARAALAELAAGGR</sequence>
<organism evidence="2 3">
    <name type="scientific">Pseudonocardia alni</name>
    <name type="common">Amycolata alni</name>
    <dbReference type="NCBI Taxonomy" id="33907"/>
    <lineage>
        <taxon>Bacteria</taxon>
        <taxon>Bacillati</taxon>
        <taxon>Actinomycetota</taxon>
        <taxon>Actinomycetes</taxon>
        <taxon>Pseudonocardiales</taxon>
        <taxon>Pseudonocardiaceae</taxon>
        <taxon>Pseudonocardia</taxon>
    </lineage>
</organism>
<gene>
    <name evidence="2" type="ORF">ATL51_2137</name>
</gene>
<comment type="caution">
    <text evidence="2">The sequence shown here is derived from an EMBL/GenBank/DDBJ whole genome shotgun (WGS) entry which is preliminary data.</text>
</comment>
<dbReference type="RefSeq" id="WP_100878516.1">
    <property type="nucleotide sequence ID" value="NZ_JBICSI010000003.1"/>
</dbReference>
<dbReference type="InterPro" id="IPR025150">
    <property type="entry name" value="GH123_cat"/>
</dbReference>
<evidence type="ECO:0000313" key="3">
    <source>
        <dbReference type="Proteomes" id="UP000232453"/>
    </source>
</evidence>
<dbReference type="Pfam" id="PF13320">
    <property type="entry name" value="GH123_cat"/>
    <property type="match status" value="1"/>
</dbReference>
<feature type="domain" description="Glycoside hydrolase 123 catalytic" evidence="1">
    <location>
        <begin position="363"/>
        <end position="476"/>
    </location>
</feature>
<protein>
    <submittedName>
        <fullName evidence="2">Uncharacterized protein DUF4091</fullName>
    </submittedName>
</protein>
<proteinExistence type="predicted"/>
<reference evidence="2 3" key="1">
    <citation type="submission" date="2017-11" db="EMBL/GenBank/DDBJ databases">
        <title>Sequencing the genomes of 1000 actinobacteria strains.</title>
        <authorList>
            <person name="Klenk H.-P."/>
        </authorList>
    </citation>
    <scope>NUCLEOTIDE SEQUENCE [LARGE SCALE GENOMIC DNA]</scope>
    <source>
        <strain evidence="2 3">DSM 44104</strain>
    </source>
</reference>
<evidence type="ECO:0000313" key="2">
    <source>
        <dbReference type="EMBL" id="PKB30472.1"/>
    </source>
</evidence>
<dbReference type="EMBL" id="PHUJ01000003">
    <property type="protein sequence ID" value="PKB30472.1"/>
    <property type="molecule type" value="Genomic_DNA"/>
</dbReference>
<dbReference type="Proteomes" id="UP000232453">
    <property type="component" value="Unassembled WGS sequence"/>
</dbReference>
<dbReference type="AlphaFoldDB" id="A0AA44ZP30"/>
<evidence type="ECO:0000259" key="1">
    <source>
        <dbReference type="Pfam" id="PF13320"/>
    </source>
</evidence>
<name>A0AA44ZP30_PSEA5</name>
<accession>A0AA44ZP30</accession>